<dbReference type="AlphaFoldDB" id="A0A2P5SXB0"/>
<evidence type="ECO:0000256" key="3">
    <source>
        <dbReference type="ARBA" id="ARBA00022694"/>
    </source>
</evidence>
<feature type="binding site" evidence="10">
    <location>
        <position position="22"/>
    </location>
    <ligand>
        <name>(6S)-5-formyl-5,6,7,8-tetrahydrofolate</name>
        <dbReference type="ChEBI" id="CHEBI:57457"/>
    </ligand>
</feature>
<comment type="similarity">
    <text evidence="1 10 11">Belongs to the TRAFAC class TrmE-Era-EngA-EngB-Septin-like GTPase superfamily. TrmE GTPase family.</text>
</comment>
<dbReference type="SUPFAM" id="SSF52540">
    <property type="entry name" value="P-loop containing nucleoside triphosphate hydrolases"/>
    <property type="match status" value="1"/>
</dbReference>
<comment type="cofactor">
    <cofactor evidence="10">
        <name>K(+)</name>
        <dbReference type="ChEBI" id="CHEBI:29103"/>
    </cofactor>
    <text evidence="10">Binds 1 potassium ion per subunit.</text>
</comment>
<dbReference type="SUPFAM" id="SSF116878">
    <property type="entry name" value="TrmE connector domain"/>
    <property type="match status" value="1"/>
</dbReference>
<feature type="binding site" evidence="10">
    <location>
        <position position="454"/>
    </location>
    <ligand>
        <name>(6S)-5-formyl-5,6,7,8-tetrahydrofolate</name>
        <dbReference type="ChEBI" id="CHEBI:57457"/>
    </ligand>
</feature>
<dbReference type="GO" id="GO:0046872">
    <property type="term" value="F:metal ion binding"/>
    <property type="evidence" value="ECO:0007669"/>
    <property type="project" value="UniProtKB-KW"/>
</dbReference>
<dbReference type="EC" id="3.6.-.-" evidence="10"/>
<dbReference type="InterPro" id="IPR006073">
    <property type="entry name" value="GTP-bd"/>
</dbReference>
<dbReference type="InterPro" id="IPR027266">
    <property type="entry name" value="TrmE/GcvT-like"/>
</dbReference>
<dbReference type="Gene3D" id="3.40.50.300">
    <property type="entry name" value="P-loop containing nucleotide triphosphate hydrolases"/>
    <property type="match status" value="1"/>
</dbReference>
<dbReference type="GO" id="GO:0030488">
    <property type="term" value="P:tRNA methylation"/>
    <property type="evidence" value="ECO:0007669"/>
    <property type="project" value="TreeGrafter"/>
</dbReference>
<dbReference type="Gene3D" id="1.20.120.430">
    <property type="entry name" value="tRNA modification GTPase MnmE domain 2"/>
    <property type="match status" value="1"/>
</dbReference>
<dbReference type="Pfam" id="PF10396">
    <property type="entry name" value="TrmE_N"/>
    <property type="match status" value="1"/>
</dbReference>
<dbReference type="GO" id="GO:0003924">
    <property type="term" value="F:GTPase activity"/>
    <property type="evidence" value="ECO:0007669"/>
    <property type="project" value="UniProtKB-UniRule"/>
</dbReference>
<keyword evidence="5 10" id="KW-0547">Nucleotide-binding</keyword>
<dbReference type="CDD" id="cd14858">
    <property type="entry name" value="TrmE_N"/>
    <property type="match status" value="1"/>
</dbReference>
<dbReference type="GO" id="GO:0005829">
    <property type="term" value="C:cytosol"/>
    <property type="evidence" value="ECO:0007669"/>
    <property type="project" value="TreeGrafter"/>
</dbReference>
<comment type="subunit">
    <text evidence="10">Homodimer. Heterotetramer of two MnmE and two MnmG subunits.</text>
</comment>
<dbReference type="PANTHER" id="PTHR42714">
    <property type="entry name" value="TRNA MODIFICATION GTPASE GTPBP3"/>
    <property type="match status" value="1"/>
</dbReference>
<dbReference type="PANTHER" id="PTHR42714:SF2">
    <property type="entry name" value="TRNA MODIFICATION GTPASE GTPBP3, MITOCHONDRIAL"/>
    <property type="match status" value="1"/>
</dbReference>
<feature type="binding site" evidence="10">
    <location>
        <position position="250"/>
    </location>
    <ligand>
        <name>Mg(2+)</name>
        <dbReference type="ChEBI" id="CHEBI:18420"/>
    </ligand>
</feature>
<dbReference type="Pfam" id="PF01926">
    <property type="entry name" value="MMR_HSR1"/>
    <property type="match status" value="1"/>
</dbReference>
<evidence type="ECO:0000256" key="10">
    <source>
        <dbReference type="HAMAP-Rule" id="MF_00379"/>
    </source>
</evidence>
<feature type="binding site" evidence="10">
    <location>
        <position position="79"/>
    </location>
    <ligand>
        <name>(6S)-5-formyl-5,6,7,8-tetrahydrofolate</name>
        <dbReference type="ChEBI" id="CHEBI:57457"/>
    </ligand>
</feature>
<evidence type="ECO:0000256" key="11">
    <source>
        <dbReference type="RuleBase" id="RU003313"/>
    </source>
</evidence>
<dbReference type="InterPro" id="IPR005225">
    <property type="entry name" value="Small_GTP-bd"/>
</dbReference>
<comment type="subcellular location">
    <subcellularLocation>
        <location evidence="10">Cytoplasm</location>
    </subcellularLocation>
</comment>
<dbReference type="EMBL" id="PDKS01000006">
    <property type="protein sequence ID" value="PPI86977.1"/>
    <property type="molecule type" value="Genomic_DNA"/>
</dbReference>
<feature type="binding site" evidence="10">
    <location>
        <position position="246"/>
    </location>
    <ligand>
        <name>K(+)</name>
        <dbReference type="ChEBI" id="CHEBI:29103"/>
    </ligand>
</feature>
<keyword evidence="2 10" id="KW-0963">Cytoplasm</keyword>
<reference evidence="13 14" key="1">
    <citation type="journal article" date="2018" name="Genome Biol. Evol.">
        <title>Cladogenesis and Genomic Streamlining in Extracellular Endosymbionts of Tropical Stink Bugs.</title>
        <authorList>
            <person name="Otero-Bravo A."/>
            <person name="Goffredi S."/>
            <person name="Sabree Z.L."/>
        </authorList>
    </citation>
    <scope>NUCLEOTIDE SEQUENCE [LARGE SCALE GENOMIC DNA]</scope>
    <source>
        <strain evidence="13 14">SoET</strain>
    </source>
</reference>
<accession>A0A2P5SXB0</accession>
<comment type="caution">
    <text evidence="10">Lacks conserved residue(s) required for the propagation of feature annotation.</text>
</comment>
<keyword evidence="3 10" id="KW-0819">tRNA processing</keyword>
<comment type="caution">
    <text evidence="13">The sequence shown here is derived from an EMBL/GenBank/DDBJ whole genome shotgun (WGS) entry which is preliminary data.</text>
</comment>
<dbReference type="GO" id="GO:0005525">
    <property type="term" value="F:GTP binding"/>
    <property type="evidence" value="ECO:0007669"/>
    <property type="project" value="UniProtKB-UniRule"/>
</dbReference>
<evidence type="ECO:0000256" key="6">
    <source>
        <dbReference type="ARBA" id="ARBA00022801"/>
    </source>
</evidence>
<keyword evidence="7 10" id="KW-0460">Magnesium</keyword>
<keyword evidence="6 10" id="KW-0378">Hydrolase</keyword>
<protein>
    <recommendedName>
        <fullName evidence="10">tRNA modification GTPase MnmE</fullName>
        <ecNumber evidence="10">3.6.-.-</ecNumber>
    </recommendedName>
</protein>
<feature type="binding site" evidence="10">
    <location>
        <position position="244"/>
    </location>
    <ligand>
        <name>K(+)</name>
        <dbReference type="ChEBI" id="CHEBI:29103"/>
    </ligand>
</feature>
<feature type="binding site" evidence="10">
    <location>
        <position position="249"/>
    </location>
    <ligand>
        <name>K(+)</name>
        <dbReference type="ChEBI" id="CHEBI:29103"/>
    </ligand>
</feature>
<dbReference type="InterPro" id="IPR004520">
    <property type="entry name" value="GTPase_MnmE"/>
</dbReference>
<evidence type="ECO:0000256" key="1">
    <source>
        <dbReference type="ARBA" id="ARBA00011043"/>
    </source>
</evidence>
<evidence type="ECO:0000256" key="9">
    <source>
        <dbReference type="ARBA" id="ARBA00023134"/>
    </source>
</evidence>
<dbReference type="NCBIfam" id="TIGR00231">
    <property type="entry name" value="small_GTP"/>
    <property type="match status" value="1"/>
</dbReference>
<evidence type="ECO:0000313" key="13">
    <source>
        <dbReference type="EMBL" id="PPI86977.1"/>
    </source>
</evidence>
<feature type="binding site" evidence="10">
    <location>
        <begin position="225"/>
        <end position="230"/>
    </location>
    <ligand>
        <name>GTP</name>
        <dbReference type="ChEBI" id="CHEBI:37565"/>
    </ligand>
</feature>
<feature type="binding site" evidence="10">
    <location>
        <begin position="269"/>
        <end position="272"/>
    </location>
    <ligand>
        <name>GTP</name>
        <dbReference type="ChEBI" id="CHEBI:37565"/>
    </ligand>
</feature>
<dbReference type="NCBIfam" id="NF003661">
    <property type="entry name" value="PRK05291.1-3"/>
    <property type="match status" value="1"/>
</dbReference>
<comment type="function">
    <text evidence="10">Exhibits a very high intrinsic GTPase hydrolysis rate. Involved in the addition of a carboxymethylaminomethyl (cmnm) group at the wobble position (U34) of certain tRNAs, forming tRNA-cmnm(5)s(2)U34.</text>
</comment>
<evidence type="ECO:0000256" key="5">
    <source>
        <dbReference type="ARBA" id="ARBA00022741"/>
    </source>
</evidence>
<dbReference type="InterPro" id="IPR027417">
    <property type="entry name" value="P-loop_NTPase"/>
</dbReference>
<gene>
    <name evidence="10" type="primary">mnmE</name>
    <name evidence="10" type="synonym">trmE</name>
    <name evidence="13" type="ORF">CRV11_03440</name>
</gene>
<keyword evidence="8 10" id="KW-0630">Potassium</keyword>
<dbReference type="InterPro" id="IPR025867">
    <property type="entry name" value="MnmE_helical"/>
</dbReference>
<organism evidence="13 14">
    <name type="scientific">Candidatus Pantoea edessiphila</name>
    <dbReference type="NCBI Taxonomy" id="2044610"/>
    <lineage>
        <taxon>Bacteria</taxon>
        <taxon>Pseudomonadati</taxon>
        <taxon>Pseudomonadota</taxon>
        <taxon>Gammaproteobacteria</taxon>
        <taxon>Enterobacterales</taxon>
        <taxon>Erwiniaceae</taxon>
        <taxon>Pantoea</taxon>
    </lineage>
</organism>
<evidence type="ECO:0000256" key="4">
    <source>
        <dbReference type="ARBA" id="ARBA00022723"/>
    </source>
</evidence>
<sequence length="454" mass="50552">MQSDTIVAQATPIGRGSIGILRVSGIKALEIAKKVLRKVPKPRYADYLPFNDFNGIILDKGIALWFPSPHSFTGEDVLELHCHGGPIILDLLLKCIISLPKVRIANPGEFSERAFLNEKIDLTQAEAISDLINASSEQAARSAVNSLQGMFSKRISKITEDLVNLRIFIETAIDFPNEEVDFISKNDLSKKMGSIIYNLKQLILQSHQGCLLNEGMTIVIAGYPNAGKSSLFNSLIKKETAIVTNIAGTTRDVLHEYINIDGIPLRILDTAGLRDSQNEIEYLGIKRAVCEIEKADHVLFIVDGKHVTPKQSIEMLSKFLSDLSIKVPVTIVRNKSDITGESIGITKINGFTVVHLSALNNDGMQYLLKHLRKTIGFKNTVEGNFVARRRHLQSLEIAYNYLIKSNEALLINYYNEEFIAEYLQLAQKELNKITGSFTSEDLLNKIFSSFCIGK</sequence>
<feature type="binding site" evidence="10">
    <location>
        <begin position="244"/>
        <end position="250"/>
    </location>
    <ligand>
        <name>GTP</name>
        <dbReference type="ChEBI" id="CHEBI:37565"/>
    </ligand>
</feature>
<name>A0A2P5SXB0_9GAMM</name>
<dbReference type="InterPro" id="IPR018948">
    <property type="entry name" value="GTP-bd_TrmE_N"/>
</dbReference>
<dbReference type="OrthoDB" id="9805918at2"/>
<dbReference type="Proteomes" id="UP000296034">
    <property type="component" value="Unassembled WGS sequence"/>
</dbReference>
<dbReference type="PRINTS" id="PR00326">
    <property type="entry name" value="GTP1OBG"/>
</dbReference>
<dbReference type="Gene3D" id="3.30.1360.120">
    <property type="entry name" value="Probable tRNA modification gtpase trme, domain 1"/>
    <property type="match status" value="1"/>
</dbReference>
<feature type="binding site" evidence="10">
    <location>
        <position position="225"/>
    </location>
    <ligand>
        <name>K(+)</name>
        <dbReference type="ChEBI" id="CHEBI:29103"/>
    </ligand>
</feature>
<evidence type="ECO:0000256" key="7">
    <source>
        <dbReference type="ARBA" id="ARBA00022842"/>
    </source>
</evidence>
<feature type="binding site" evidence="10">
    <location>
        <position position="119"/>
    </location>
    <ligand>
        <name>(6S)-5-formyl-5,6,7,8-tetrahydrofolate</name>
        <dbReference type="ChEBI" id="CHEBI:57457"/>
    </ligand>
</feature>
<evidence type="ECO:0000259" key="12">
    <source>
        <dbReference type="PROSITE" id="PS51709"/>
    </source>
</evidence>
<feature type="binding site" evidence="10">
    <location>
        <position position="229"/>
    </location>
    <ligand>
        <name>Mg(2+)</name>
        <dbReference type="ChEBI" id="CHEBI:18420"/>
    </ligand>
</feature>
<evidence type="ECO:0000256" key="2">
    <source>
        <dbReference type="ARBA" id="ARBA00022490"/>
    </source>
</evidence>
<dbReference type="NCBIfam" id="TIGR00450">
    <property type="entry name" value="mnmE_trmE_thdF"/>
    <property type="match status" value="1"/>
</dbReference>
<keyword evidence="9 10" id="KW-0342">GTP-binding</keyword>
<dbReference type="InterPro" id="IPR031168">
    <property type="entry name" value="G_TrmE"/>
</dbReference>
<dbReference type="InterPro" id="IPR027368">
    <property type="entry name" value="MnmE_dom2"/>
</dbReference>
<feature type="domain" description="TrmE-type G" evidence="12">
    <location>
        <begin position="215"/>
        <end position="376"/>
    </location>
</feature>
<dbReference type="FunFam" id="3.30.1360.120:FF:000001">
    <property type="entry name" value="tRNA modification GTPase MnmE"/>
    <property type="match status" value="1"/>
</dbReference>
<dbReference type="GO" id="GO:0002098">
    <property type="term" value="P:tRNA wobble uridine modification"/>
    <property type="evidence" value="ECO:0007669"/>
    <property type="project" value="TreeGrafter"/>
</dbReference>
<proteinExistence type="inferred from homology"/>
<dbReference type="HAMAP" id="MF_00379">
    <property type="entry name" value="GTPase_MnmE"/>
    <property type="match status" value="1"/>
</dbReference>
<keyword evidence="4 10" id="KW-0479">Metal-binding</keyword>
<dbReference type="PROSITE" id="PS51709">
    <property type="entry name" value="G_TRME"/>
    <property type="match status" value="1"/>
</dbReference>
<dbReference type="RefSeq" id="WP_136131959.1">
    <property type="nucleotide sequence ID" value="NZ_PDKS01000006.1"/>
</dbReference>
<evidence type="ECO:0000256" key="8">
    <source>
        <dbReference type="ARBA" id="ARBA00022958"/>
    </source>
</evidence>
<dbReference type="Pfam" id="PF12631">
    <property type="entry name" value="MnmE_helical"/>
    <property type="match status" value="1"/>
</dbReference>
<evidence type="ECO:0000313" key="14">
    <source>
        <dbReference type="Proteomes" id="UP000296034"/>
    </source>
</evidence>
<dbReference type="CDD" id="cd04164">
    <property type="entry name" value="trmE"/>
    <property type="match status" value="1"/>
</dbReference>